<dbReference type="AlphaFoldDB" id="A0A074YB21"/>
<accession>A0A074YB21</accession>
<evidence type="ECO:0000313" key="2">
    <source>
        <dbReference type="EMBL" id="KEQ94998.1"/>
    </source>
</evidence>
<proteinExistence type="predicted"/>
<sequence length="109" mass="12883">MSVVGELLKVPQSSPLYQWSVETYINHWDPRYHHRKPIPDTPIDFFHDVAQGHILKTIEGQSLPCKCCHDPCRWHEHLDEEEWEKNCQSHDATLTKPDPSTYRKPPRRS</sequence>
<dbReference type="InParanoid" id="A0A074YB21"/>
<keyword evidence="3" id="KW-1185">Reference proteome</keyword>
<evidence type="ECO:0000256" key="1">
    <source>
        <dbReference type="SAM" id="MobiDB-lite"/>
    </source>
</evidence>
<dbReference type="EMBL" id="KL584760">
    <property type="protein sequence ID" value="KEQ94998.1"/>
    <property type="molecule type" value="Genomic_DNA"/>
</dbReference>
<feature type="region of interest" description="Disordered" evidence="1">
    <location>
        <begin position="86"/>
        <end position="109"/>
    </location>
</feature>
<name>A0A074YB21_AURSE</name>
<reference evidence="2 3" key="1">
    <citation type="journal article" date="2014" name="BMC Genomics">
        <title>Genome sequencing of four Aureobasidium pullulans varieties: biotechnological potential, stress tolerance, and description of new species.</title>
        <authorList>
            <person name="Gostin Ar C."/>
            <person name="Ohm R.A."/>
            <person name="Kogej T."/>
            <person name="Sonjak S."/>
            <person name="Turk M."/>
            <person name="Zajc J."/>
            <person name="Zalar P."/>
            <person name="Grube M."/>
            <person name="Sun H."/>
            <person name="Han J."/>
            <person name="Sharma A."/>
            <person name="Chiniquy J."/>
            <person name="Ngan C.Y."/>
            <person name="Lipzen A."/>
            <person name="Barry K."/>
            <person name="Grigoriev I.V."/>
            <person name="Gunde-Cimerman N."/>
        </authorList>
    </citation>
    <scope>NUCLEOTIDE SEQUENCE [LARGE SCALE GENOMIC DNA]</scope>
    <source>
        <strain evidence="2 3">EXF-2481</strain>
    </source>
</reference>
<dbReference type="OrthoDB" id="194443at2759"/>
<organism evidence="2 3">
    <name type="scientific">Aureobasidium subglaciale (strain EXF-2481)</name>
    <name type="common">Aureobasidium pullulans var. subglaciale</name>
    <dbReference type="NCBI Taxonomy" id="1043005"/>
    <lineage>
        <taxon>Eukaryota</taxon>
        <taxon>Fungi</taxon>
        <taxon>Dikarya</taxon>
        <taxon>Ascomycota</taxon>
        <taxon>Pezizomycotina</taxon>
        <taxon>Dothideomycetes</taxon>
        <taxon>Dothideomycetidae</taxon>
        <taxon>Dothideales</taxon>
        <taxon>Saccotheciaceae</taxon>
        <taxon>Aureobasidium</taxon>
    </lineage>
</organism>
<dbReference type="HOGENOM" id="CLU_2183435_0_0_1"/>
<protein>
    <submittedName>
        <fullName evidence="2">Uncharacterized protein</fullName>
    </submittedName>
</protein>
<dbReference type="GeneID" id="25368796"/>
<dbReference type="RefSeq" id="XP_013343387.1">
    <property type="nucleotide sequence ID" value="XM_013487933.1"/>
</dbReference>
<gene>
    <name evidence="2" type="ORF">AUEXF2481DRAFT_5246</name>
</gene>
<dbReference type="Proteomes" id="UP000030641">
    <property type="component" value="Unassembled WGS sequence"/>
</dbReference>
<evidence type="ECO:0000313" key="3">
    <source>
        <dbReference type="Proteomes" id="UP000030641"/>
    </source>
</evidence>